<dbReference type="PIR" id="PD0023">
    <property type="entry name" value="PD0023"/>
</dbReference>
<feature type="domain" description="Protein kinase" evidence="1">
    <location>
        <begin position="1"/>
        <end position="46"/>
    </location>
</feature>
<dbReference type="InterPro" id="IPR011009">
    <property type="entry name" value="Kinase-like_dom_sf"/>
</dbReference>
<dbReference type="Gene3D" id="1.10.510.10">
    <property type="entry name" value="Transferase(Phosphotransferase) domain 1"/>
    <property type="match status" value="1"/>
</dbReference>
<reference evidence="2" key="1">
    <citation type="journal article" date="1998" name="J. Biomed. Sci.">
        <title>Isolation and identification of novel protein kinase genes from the round-spotted pufferfish (Tetraodon fluviatilis) genomic DNA.</title>
        <authorList>
            <person name="Chou C.M."/>
            <person name="Lin W.C."/>
            <person name="Leu J.H."/>
            <person name="Su T.L."/>
            <person name="Chou C.K."/>
            <person name="Huang C.J."/>
        </authorList>
    </citation>
    <scope>NUCLEOTIDE SEQUENCE</scope>
</reference>
<organism evidence="2">
    <name type="scientific">Dichotomyctere fluviatilis</name>
    <name type="common">Green pufferfish</name>
    <name type="synonym">Tetraodon fluviatilis</name>
    <dbReference type="NCBI Taxonomy" id="2593188"/>
    <lineage>
        <taxon>Eukaryota</taxon>
        <taxon>Metazoa</taxon>
        <taxon>Chordata</taxon>
        <taxon>Craniata</taxon>
        <taxon>Vertebrata</taxon>
        <taxon>Euteleostomi</taxon>
        <taxon>Actinopterygii</taxon>
        <taxon>Neopterygii</taxon>
        <taxon>Teleostei</taxon>
        <taxon>Neoteleostei</taxon>
        <taxon>Acanthomorphata</taxon>
        <taxon>Eupercaria</taxon>
        <taxon>Tetraodontiformes</taxon>
        <taxon>Tetradontoidea</taxon>
        <taxon>Tetraodontidae</taxon>
        <taxon>Dichotomyctere</taxon>
    </lineage>
</organism>
<dbReference type="AlphaFoldDB" id="Q7LZR5"/>
<name>Q7LZR5_DICFU</name>
<dbReference type="EC" id="2.7.-.-" evidence="2"/>
<dbReference type="PROSITE" id="PS50011">
    <property type="entry name" value="PROTEIN_KINASE_DOM"/>
    <property type="match status" value="1"/>
</dbReference>
<proteinExistence type="predicted"/>
<dbReference type="InterPro" id="IPR000719">
    <property type="entry name" value="Prot_kinase_dom"/>
</dbReference>
<evidence type="ECO:0000259" key="1">
    <source>
        <dbReference type="PROSITE" id="PS50011"/>
    </source>
</evidence>
<sequence length="46" mass="4985">KVGDFGGAQVTWELDSETLVHTVCYSAPELLLASLINEAVDVWSYG</sequence>
<accession>Q7LZR5</accession>
<dbReference type="GO" id="GO:0004672">
    <property type="term" value="F:protein kinase activity"/>
    <property type="evidence" value="ECO:0007669"/>
    <property type="project" value="InterPro"/>
</dbReference>
<feature type="non-terminal residue" evidence="2">
    <location>
        <position position="46"/>
    </location>
</feature>
<evidence type="ECO:0000313" key="2">
    <source>
        <dbReference type="PIR" id="PD0023"/>
    </source>
</evidence>
<protein>
    <submittedName>
        <fullName evidence="2">Protein kinase 27</fullName>
        <ecNumber evidence="2">2.7.-.-</ecNumber>
    </submittedName>
</protein>
<dbReference type="GO" id="GO:0005524">
    <property type="term" value="F:ATP binding"/>
    <property type="evidence" value="ECO:0007669"/>
    <property type="project" value="InterPro"/>
</dbReference>
<dbReference type="SUPFAM" id="SSF56112">
    <property type="entry name" value="Protein kinase-like (PK-like)"/>
    <property type="match status" value="1"/>
</dbReference>
<feature type="non-terminal residue" evidence="2">
    <location>
        <position position="1"/>
    </location>
</feature>